<dbReference type="PANTHER" id="PTHR33223">
    <property type="entry name" value="CCHC-TYPE DOMAIN-CONTAINING PROTEIN"/>
    <property type="match status" value="1"/>
</dbReference>
<feature type="region of interest" description="Disordered" evidence="1">
    <location>
        <begin position="1"/>
        <end position="92"/>
    </location>
</feature>
<dbReference type="PANTHER" id="PTHR33223:SF6">
    <property type="entry name" value="CCHC-TYPE DOMAIN-CONTAINING PROTEIN"/>
    <property type="match status" value="1"/>
</dbReference>
<reference evidence="3 4" key="1">
    <citation type="submission" date="2024-04" db="EMBL/GenBank/DDBJ databases">
        <authorList>
            <person name="Fracassetti M."/>
        </authorList>
    </citation>
    <scope>NUCLEOTIDE SEQUENCE [LARGE SCALE GENOMIC DNA]</scope>
</reference>
<dbReference type="Pfam" id="PF03732">
    <property type="entry name" value="Retrotrans_gag"/>
    <property type="match status" value="1"/>
</dbReference>
<dbReference type="Proteomes" id="UP001497516">
    <property type="component" value="Chromosome 3"/>
</dbReference>
<organism evidence="3 4">
    <name type="scientific">Linum trigynum</name>
    <dbReference type="NCBI Taxonomy" id="586398"/>
    <lineage>
        <taxon>Eukaryota</taxon>
        <taxon>Viridiplantae</taxon>
        <taxon>Streptophyta</taxon>
        <taxon>Embryophyta</taxon>
        <taxon>Tracheophyta</taxon>
        <taxon>Spermatophyta</taxon>
        <taxon>Magnoliopsida</taxon>
        <taxon>eudicotyledons</taxon>
        <taxon>Gunneridae</taxon>
        <taxon>Pentapetalae</taxon>
        <taxon>rosids</taxon>
        <taxon>fabids</taxon>
        <taxon>Malpighiales</taxon>
        <taxon>Linaceae</taxon>
        <taxon>Linum</taxon>
    </lineage>
</organism>
<dbReference type="AlphaFoldDB" id="A0AAV2E0K6"/>
<gene>
    <name evidence="3" type="ORF">LTRI10_LOCUS20730</name>
</gene>
<dbReference type="InterPro" id="IPR005162">
    <property type="entry name" value="Retrotrans_gag_dom"/>
</dbReference>
<evidence type="ECO:0000313" key="4">
    <source>
        <dbReference type="Proteomes" id="UP001497516"/>
    </source>
</evidence>
<protein>
    <recommendedName>
        <fullName evidence="2">Retrotransposon gag domain-containing protein</fullName>
    </recommendedName>
</protein>
<feature type="compositionally biased region" description="Basic and acidic residues" evidence="1">
    <location>
        <begin position="31"/>
        <end position="52"/>
    </location>
</feature>
<name>A0AAV2E0K6_9ROSI</name>
<feature type="domain" description="Retrotransposon gag" evidence="2">
    <location>
        <begin position="143"/>
        <end position="234"/>
    </location>
</feature>
<evidence type="ECO:0000313" key="3">
    <source>
        <dbReference type="EMBL" id="CAL1379193.1"/>
    </source>
</evidence>
<evidence type="ECO:0000256" key="1">
    <source>
        <dbReference type="SAM" id="MobiDB-lite"/>
    </source>
</evidence>
<proteinExistence type="predicted"/>
<accession>A0AAV2E0K6</accession>
<evidence type="ECO:0000259" key="2">
    <source>
        <dbReference type="Pfam" id="PF03732"/>
    </source>
</evidence>
<dbReference type="EMBL" id="OZ034816">
    <property type="protein sequence ID" value="CAL1379193.1"/>
    <property type="molecule type" value="Genomic_DNA"/>
</dbReference>
<keyword evidence="4" id="KW-1185">Reference proteome</keyword>
<sequence>MTRSQSGGLLPLNPEIDRTYRQLRRQQRARLATEERIDGHLSSDSEEEHGMDGDYNQHQGNPQQVTPANQVLGNNPIPPDHGVHHPPQPGPTLEYYYTPRIADIRPFHGLKDEEARVHLSRFLQLTNGFKLNGVPDDAIRLHLFPHSLAGNAKRWLKTQPPLSITSWDDLADKFVHRYYPASKTTEIQREITHFRQEPDESLRDAWERYMGYFWQCPHHGFSDAFTVGKFNSALSPDSQRVIESLCPGGDILTKTPPELN</sequence>
<feature type="compositionally biased region" description="Polar residues" evidence="1">
    <location>
        <begin position="56"/>
        <end position="73"/>
    </location>
</feature>